<feature type="domain" description="RCC1-like" evidence="4">
    <location>
        <begin position="29"/>
        <end position="366"/>
    </location>
</feature>
<organism evidence="5 6">
    <name type="scientific">Actinomadura harenae</name>
    <dbReference type="NCBI Taxonomy" id="2483351"/>
    <lineage>
        <taxon>Bacteria</taxon>
        <taxon>Bacillati</taxon>
        <taxon>Actinomycetota</taxon>
        <taxon>Actinomycetes</taxon>
        <taxon>Streptosporangiales</taxon>
        <taxon>Thermomonosporaceae</taxon>
        <taxon>Actinomadura</taxon>
    </lineage>
</organism>
<comment type="caution">
    <text evidence="5">The sequence shown here is derived from an EMBL/GenBank/DDBJ whole genome shotgun (WGS) entry which is preliminary data.</text>
</comment>
<sequence>MVSAVACMVAGLPVGSLADAGEAVVAVGVGGNDSGALGDGTTVERDAPVRTRLPSGVTLTQESGGDSHTLGLTSDGRVLAWGRNDVGQLGDGTSTLRTTPVFVRLPAGVTVTQVAAGGDHSLALTSDGRVLAWGRNSSGQLGDGSGASRTTPVFVDLPPGLSVTRVSGGSYHSLAMTSDGRVLAWGDNTFGELGNGGGANSDKPVFVRTPKGVTAAAIDAGRGSSSFAVASTGRLLAWGHNDSDQLGDGTAVDRGIPVWTALPEDEPGVTRVAAGFGHTLALTPDGRVLVWGTNRSGQLGPGSNDIQKTPIQNDLPTGVTVTQLAAGSSHSLALTSDGRVLAWGANHSGQIGDGATALRSSPAIMPLPEAAGPATGVAANSDGSLVLAHARSGATTSLKATSGPGGRTWLTAKVTCGAATPTGHVTFLEGTTTVVGAADLDAAATARFALSRPAEGAHGLIARYEGNGLCSASTSRALTVRLPRHA</sequence>
<reference evidence="5 6" key="1">
    <citation type="submission" date="2018-10" db="EMBL/GenBank/DDBJ databases">
        <title>Isolation from soil.</title>
        <authorList>
            <person name="Hu J."/>
        </authorList>
    </citation>
    <scope>NUCLEOTIDE SEQUENCE [LARGE SCALE GENOMIC DNA]</scope>
    <source>
        <strain evidence="5 6">NEAU-Ht49</strain>
    </source>
</reference>
<dbReference type="Pfam" id="PF25390">
    <property type="entry name" value="WD40_RLD"/>
    <property type="match status" value="1"/>
</dbReference>
<evidence type="ECO:0000256" key="2">
    <source>
        <dbReference type="SAM" id="SignalP"/>
    </source>
</evidence>
<dbReference type="InterPro" id="IPR013783">
    <property type="entry name" value="Ig-like_fold"/>
</dbReference>
<feature type="chain" id="PRO_5018152734" evidence="2">
    <location>
        <begin position="19"/>
        <end position="486"/>
    </location>
</feature>
<dbReference type="InterPro" id="IPR000408">
    <property type="entry name" value="Reg_chr_condens"/>
</dbReference>
<feature type="domain" description="Bacterial Ig-like" evidence="3">
    <location>
        <begin position="399"/>
        <end position="480"/>
    </location>
</feature>
<keyword evidence="1" id="KW-0677">Repeat</keyword>
<evidence type="ECO:0000313" key="5">
    <source>
        <dbReference type="EMBL" id="RMI42571.1"/>
    </source>
</evidence>
<evidence type="ECO:0000259" key="3">
    <source>
        <dbReference type="Pfam" id="PF16640"/>
    </source>
</evidence>
<dbReference type="Proteomes" id="UP000282674">
    <property type="component" value="Unassembled WGS sequence"/>
</dbReference>
<dbReference type="SUPFAM" id="SSF50985">
    <property type="entry name" value="RCC1/BLIP-II"/>
    <property type="match status" value="2"/>
</dbReference>
<dbReference type="GO" id="GO:0005975">
    <property type="term" value="P:carbohydrate metabolic process"/>
    <property type="evidence" value="ECO:0007669"/>
    <property type="project" value="UniProtKB-ARBA"/>
</dbReference>
<dbReference type="InterPro" id="IPR009091">
    <property type="entry name" value="RCC1/BLIP-II"/>
</dbReference>
<gene>
    <name evidence="5" type="ORF">EBO15_19235</name>
</gene>
<dbReference type="PROSITE" id="PS50012">
    <property type="entry name" value="RCC1_3"/>
    <property type="match status" value="7"/>
</dbReference>
<evidence type="ECO:0000259" key="4">
    <source>
        <dbReference type="Pfam" id="PF25390"/>
    </source>
</evidence>
<name>A0A3M2LYN2_9ACTN</name>
<accession>A0A3M2LYN2</accession>
<dbReference type="AlphaFoldDB" id="A0A3M2LYN2"/>
<dbReference type="Gene3D" id="2.130.10.30">
    <property type="entry name" value="Regulator of chromosome condensation 1/beta-lactamase-inhibitor protein II"/>
    <property type="match status" value="2"/>
</dbReference>
<dbReference type="InterPro" id="IPR058923">
    <property type="entry name" value="RCC1-like_dom"/>
</dbReference>
<dbReference type="InterPro" id="IPR051625">
    <property type="entry name" value="Signaling_Regulatory_Domain"/>
</dbReference>
<dbReference type="PANTHER" id="PTHR22872">
    <property type="entry name" value="BTK-BINDING PROTEIN-RELATED"/>
    <property type="match status" value="1"/>
</dbReference>
<evidence type="ECO:0000313" key="6">
    <source>
        <dbReference type="Proteomes" id="UP000282674"/>
    </source>
</evidence>
<dbReference type="Pfam" id="PF16640">
    <property type="entry name" value="Big_3_5"/>
    <property type="match status" value="1"/>
</dbReference>
<protein>
    <submittedName>
        <fullName evidence="5">Cell wall anchor protein</fullName>
    </submittedName>
</protein>
<evidence type="ECO:0000256" key="1">
    <source>
        <dbReference type="ARBA" id="ARBA00022737"/>
    </source>
</evidence>
<dbReference type="InterPro" id="IPR032109">
    <property type="entry name" value="Big_3_5"/>
</dbReference>
<dbReference type="PROSITE" id="PS00626">
    <property type="entry name" value="RCC1_2"/>
    <property type="match status" value="4"/>
</dbReference>
<proteinExistence type="predicted"/>
<dbReference type="Gene3D" id="2.60.40.10">
    <property type="entry name" value="Immunoglobulins"/>
    <property type="match status" value="1"/>
</dbReference>
<keyword evidence="2" id="KW-0732">Signal</keyword>
<feature type="signal peptide" evidence="2">
    <location>
        <begin position="1"/>
        <end position="18"/>
    </location>
</feature>
<dbReference type="EMBL" id="RFFG01000032">
    <property type="protein sequence ID" value="RMI42571.1"/>
    <property type="molecule type" value="Genomic_DNA"/>
</dbReference>
<dbReference type="PRINTS" id="PR00633">
    <property type="entry name" value="RCCNDNSATION"/>
</dbReference>
<keyword evidence="6" id="KW-1185">Reference proteome</keyword>